<dbReference type="InterPro" id="IPR036034">
    <property type="entry name" value="PDZ_sf"/>
</dbReference>
<name>E4YC66_OIKDI</name>
<dbReference type="PROSITE" id="PS50106">
    <property type="entry name" value="PDZ"/>
    <property type="match status" value="1"/>
</dbReference>
<dbReference type="PANTHER" id="PTHR23119:SF51">
    <property type="entry name" value="DISKS LARGE 1 TUMOR SUPPRESSOR PROTEIN"/>
    <property type="match status" value="1"/>
</dbReference>
<gene>
    <name evidence="4" type="ORF">GSOID_T00021029001</name>
</gene>
<evidence type="ECO:0000256" key="1">
    <source>
        <dbReference type="ARBA" id="ARBA00004370"/>
    </source>
</evidence>
<reference evidence="4" key="1">
    <citation type="journal article" date="2010" name="Science">
        <title>Plasticity of animal genome architecture unmasked by rapid evolution of a pelagic tunicate.</title>
        <authorList>
            <person name="Denoeud F."/>
            <person name="Henriet S."/>
            <person name="Mungpakdee S."/>
            <person name="Aury J.M."/>
            <person name="Da Silva C."/>
            <person name="Brinkmann H."/>
            <person name="Mikhaleva J."/>
            <person name="Olsen L.C."/>
            <person name="Jubin C."/>
            <person name="Canestro C."/>
            <person name="Bouquet J.M."/>
            <person name="Danks G."/>
            <person name="Poulain J."/>
            <person name="Campsteijn C."/>
            <person name="Adamski M."/>
            <person name="Cross I."/>
            <person name="Yadetie F."/>
            <person name="Muffato M."/>
            <person name="Louis A."/>
            <person name="Butcher S."/>
            <person name="Tsagkogeorga G."/>
            <person name="Konrad A."/>
            <person name="Singh S."/>
            <person name="Jensen M.F."/>
            <person name="Cong E.H."/>
            <person name="Eikeseth-Otteraa H."/>
            <person name="Noel B."/>
            <person name="Anthouard V."/>
            <person name="Porcel B.M."/>
            <person name="Kachouri-Lafond R."/>
            <person name="Nishino A."/>
            <person name="Ugolini M."/>
            <person name="Chourrout P."/>
            <person name="Nishida H."/>
            <person name="Aasland R."/>
            <person name="Huzurbazar S."/>
            <person name="Westhof E."/>
            <person name="Delsuc F."/>
            <person name="Lehrach H."/>
            <person name="Reinhardt R."/>
            <person name="Weissenbach J."/>
            <person name="Roy S.W."/>
            <person name="Artiguenave F."/>
            <person name="Postlethwait J.H."/>
            <person name="Manak J.R."/>
            <person name="Thompson E.M."/>
            <person name="Jaillon O."/>
            <person name="Du Pasquier L."/>
            <person name="Boudinot P."/>
            <person name="Liberles D.A."/>
            <person name="Volff J.N."/>
            <person name="Philippe H."/>
            <person name="Lenhard B."/>
            <person name="Roest Crollius H."/>
            <person name="Wincker P."/>
            <person name="Chourrout D."/>
        </authorList>
    </citation>
    <scope>NUCLEOTIDE SEQUENCE [LARGE SCALE GENOMIC DNA]</scope>
</reference>
<comment type="subcellular location">
    <subcellularLocation>
        <location evidence="1">Membrane</location>
    </subcellularLocation>
</comment>
<dbReference type="SUPFAM" id="SSF50156">
    <property type="entry name" value="PDZ domain-like"/>
    <property type="match status" value="1"/>
</dbReference>
<dbReference type="GO" id="GO:0019901">
    <property type="term" value="F:protein kinase binding"/>
    <property type="evidence" value="ECO:0007669"/>
    <property type="project" value="TreeGrafter"/>
</dbReference>
<dbReference type="GO" id="GO:0098609">
    <property type="term" value="P:cell-cell adhesion"/>
    <property type="evidence" value="ECO:0007669"/>
    <property type="project" value="TreeGrafter"/>
</dbReference>
<proteinExistence type="predicted"/>
<dbReference type="AlphaFoldDB" id="E4YC66"/>
<dbReference type="Gene3D" id="2.30.42.10">
    <property type="match status" value="1"/>
</dbReference>
<dbReference type="GO" id="GO:0097120">
    <property type="term" value="P:receptor localization to synapse"/>
    <property type="evidence" value="ECO:0007669"/>
    <property type="project" value="TreeGrafter"/>
</dbReference>
<accession>E4YC66</accession>
<dbReference type="GO" id="GO:0043005">
    <property type="term" value="C:neuron projection"/>
    <property type="evidence" value="ECO:0007669"/>
    <property type="project" value="TreeGrafter"/>
</dbReference>
<sequence>MFSLRLLRTFSQKVTLDRTLGGLGFSITGGADNQILEGNCGFFITNIMKNGSAALDGRLRVGDMLVKIENESLINERHKKAVKLLQKAPKRVKLTVKRNHLSQRVGPYKLNMHNLRLLICGFRITIAGGVGNEHVPGDSSIFITSIFANGSAYGSRSQIHSIRKKQIRKISLFGYFCSSFLG</sequence>
<organism evidence="4">
    <name type="scientific">Oikopleura dioica</name>
    <name type="common">Tunicate</name>
    <dbReference type="NCBI Taxonomy" id="34765"/>
    <lineage>
        <taxon>Eukaryota</taxon>
        <taxon>Metazoa</taxon>
        <taxon>Chordata</taxon>
        <taxon>Tunicata</taxon>
        <taxon>Appendicularia</taxon>
        <taxon>Copelata</taxon>
        <taxon>Oikopleuridae</taxon>
        <taxon>Oikopleura</taxon>
    </lineage>
</organism>
<dbReference type="GO" id="GO:0099072">
    <property type="term" value="P:regulation of postsynaptic membrane neurotransmitter receptor levels"/>
    <property type="evidence" value="ECO:0007669"/>
    <property type="project" value="TreeGrafter"/>
</dbReference>
<evidence type="ECO:0000313" key="4">
    <source>
        <dbReference type="EMBL" id="CBY33133.1"/>
    </source>
</evidence>
<dbReference type="GO" id="GO:0016323">
    <property type="term" value="C:basolateral plasma membrane"/>
    <property type="evidence" value="ECO:0007669"/>
    <property type="project" value="TreeGrafter"/>
</dbReference>
<dbReference type="GO" id="GO:0045197">
    <property type="term" value="P:establishment or maintenance of epithelial cell apical/basal polarity"/>
    <property type="evidence" value="ECO:0007669"/>
    <property type="project" value="TreeGrafter"/>
</dbReference>
<dbReference type="EMBL" id="FN654397">
    <property type="protein sequence ID" value="CBY33133.1"/>
    <property type="molecule type" value="Genomic_DNA"/>
</dbReference>
<dbReference type="GO" id="GO:0043113">
    <property type="term" value="P:receptor clustering"/>
    <property type="evidence" value="ECO:0007669"/>
    <property type="project" value="TreeGrafter"/>
</dbReference>
<dbReference type="Pfam" id="PF00595">
    <property type="entry name" value="PDZ"/>
    <property type="match status" value="1"/>
</dbReference>
<dbReference type="GO" id="GO:0007268">
    <property type="term" value="P:chemical synaptic transmission"/>
    <property type="evidence" value="ECO:0007669"/>
    <property type="project" value="TreeGrafter"/>
</dbReference>
<evidence type="ECO:0000256" key="2">
    <source>
        <dbReference type="ARBA" id="ARBA00023136"/>
    </source>
</evidence>
<evidence type="ECO:0000259" key="3">
    <source>
        <dbReference type="PROSITE" id="PS50106"/>
    </source>
</evidence>
<keyword evidence="2" id="KW-0472">Membrane</keyword>
<dbReference type="Proteomes" id="UP000011014">
    <property type="component" value="Unassembled WGS sequence"/>
</dbReference>
<feature type="domain" description="PDZ" evidence="3">
    <location>
        <begin position="13"/>
        <end position="100"/>
    </location>
</feature>
<dbReference type="GO" id="GO:0098839">
    <property type="term" value="C:postsynaptic density membrane"/>
    <property type="evidence" value="ECO:0007669"/>
    <property type="project" value="TreeGrafter"/>
</dbReference>
<dbReference type="InterPro" id="IPR001478">
    <property type="entry name" value="PDZ"/>
</dbReference>
<dbReference type="InterPro" id="IPR050614">
    <property type="entry name" value="Synaptic_Scaffolding_LAP-MAGUK"/>
</dbReference>
<dbReference type="PANTHER" id="PTHR23119">
    <property type="entry name" value="DISCS LARGE"/>
    <property type="match status" value="1"/>
</dbReference>
<dbReference type="SMART" id="SM00228">
    <property type="entry name" value="PDZ"/>
    <property type="match status" value="1"/>
</dbReference>
<protein>
    <recommendedName>
        <fullName evidence="3">PDZ domain-containing protein</fullName>
    </recommendedName>
</protein>
<dbReference type="GO" id="GO:0031594">
    <property type="term" value="C:neuromuscular junction"/>
    <property type="evidence" value="ECO:0007669"/>
    <property type="project" value="TreeGrafter"/>
</dbReference>